<dbReference type="EMBL" id="MU157837">
    <property type="protein sequence ID" value="KAF9530897.1"/>
    <property type="molecule type" value="Genomic_DNA"/>
</dbReference>
<reference evidence="1" key="1">
    <citation type="submission" date="2020-11" db="EMBL/GenBank/DDBJ databases">
        <authorList>
            <consortium name="DOE Joint Genome Institute"/>
            <person name="Ahrendt S."/>
            <person name="Riley R."/>
            <person name="Andreopoulos W."/>
            <person name="Labutti K."/>
            <person name="Pangilinan J."/>
            <person name="Ruiz-Duenas F.J."/>
            <person name="Barrasa J.M."/>
            <person name="Sanchez-Garcia M."/>
            <person name="Camarero S."/>
            <person name="Miyauchi S."/>
            <person name="Serrano A."/>
            <person name="Linde D."/>
            <person name="Babiker R."/>
            <person name="Drula E."/>
            <person name="Ayuso-Fernandez I."/>
            <person name="Pacheco R."/>
            <person name="Padilla G."/>
            <person name="Ferreira P."/>
            <person name="Barriuso J."/>
            <person name="Kellner H."/>
            <person name="Castanera R."/>
            <person name="Alfaro M."/>
            <person name="Ramirez L."/>
            <person name="Pisabarro A.G."/>
            <person name="Kuo A."/>
            <person name="Tritt A."/>
            <person name="Lipzen A."/>
            <person name="He G."/>
            <person name="Yan M."/>
            <person name="Ng V."/>
            <person name="Cullen D."/>
            <person name="Martin F."/>
            <person name="Rosso M.-N."/>
            <person name="Henrissat B."/>
            <person name="Hibbett D."/>
            <person name="Martinez A.T."/>
            <person name="Grigoriev I.V."/>
        </authorList>
    </citation>
    <scope>NUCLEOTIDE SEQUENCE</scope>
    <source>
        <strain evidence="1">CBS 506.95</strain>
    </source>
</reference>
<sequence>MLEADNLDCTPAMAEWIIQELVHSNIFDHRAMIRVFNGDVVKCDTRLPDSFLAELQDAVKSEC</sequence>
<dbReference type="Proteomes" id="UP000807306">
    <property type="component" value="Unassembled WGS sequence"/>
</dbReference>
<evidence type="ECO:0000313" key="2">
    <source>
        <dbReference type="Proteomes" id="UP000807306"/>
    </source>
</evidence>
<protein>
    <submittedName>
        <fullName evidence="1">Uncharacterized protein</fullName>
    </submittedName>
</protein>
<evidence type="ECO:0000313" key="1">
    <source>
        <dbReference type="EMBL" id="KAF9530897.1"/>
    </source>
</evidence>
<accession>A0A9P6JRK3</accession>
<gene>
    <name evidence="1" type="ORF">CPB83DRAFT_849835</name>
</gene>
<keyword evidence="2" id="KW-1185">Reference proteome</keyword>
<comment type="caution">
    <text evidence="1">The sequence shown here is derived from an EMBL/GenBank/DDBJ whole genome shotgun (WGS) entry which is preliminary data.</text>
</comment>
<dbReference type="AlphaFoldDB" id="A0A9P6JRK3"/>
<proteinExistence type="predicted"/>
<name>A0A9P6JRK3_9AGAR</name>
<organism evidence="1 2">
    <name type="scientific">Crepidotus variabilis</name>
    <dbReference type="NCBI Taxonomy" id="179855"/>
    <lineage>
        <taxon>Eukaryota</taxon>
        <taxon>Fungi</taxon>
        <taxon>Dikarya</taxon>
        <taxon>Basidiomycota</taxon>
        <taxon>Agaricomycotina</taxon>
        <taxon>Agaricomycetes</taxon>
        <taxon>Agaricomycetidae</taxon>
        <taxon>Agaricales</taxon>
        <taxon>Agaricineae</taxon>
        <taxon>Crepidotaceae</taxon>
        <taxon>Crepidotus</taxon>
    </lineage>
</organism>